<dbReference type="PANTHER" id="PTHR44051">
    <property type="entry name" value="GLUTATHIONE S-TRANSFERASE-RELATED"/>
    <property type="match status" value="1"/>
</dbReference>
<reference evidence="3" key="2">
    <citation type="submission" date="2020-09" db="EMBL/GenBank/DDBJ databases">
        <authorList>
            <person name="Sun Q."/>
            <person name="Kim S."/>
        </authorList>
    </citation>
    <scope>NUCLEOTIDE SEQUENCE</scope>
    <source>
        <strain evidence="3">KCTC 23430</strain>
    </source>
</reference>
<dbReference type="SFLD" id="SFLDG00358">
    <property type="entry name" value="Main_(cytGST)"/>
    <property type="match status" value="1"/>
</dbReference>
<dbReference type="CDD" id="cd03051">
    <property type="entry name" value="GST_N_GTT2_like"/>
    <property type="match status" value="1"/>
</dbReference>
<dbReference type="InterPro" id="IPR010987">
    <property type="entry name" value="Glutathione-S-Trfase_C-like"/>
</dbReference>
<dbReference type="InterPro" id="IPR034345">
    <property type="entry name" value="Gtt2-like_N"/>
</dbReference>
<feature type="domain" description="GST C-terminal" evidence="2">
    <location>
        <begin position="86"/>
        <end position="209"/>
    </location>
</feature>
<keyword evidence="4" id="KW-1185">Reference proteome</keyword>
<dbReference type="Proteomes" id="UP000644693">
    <property type="component" value="Unassembled WGS sequence"/>
</dbReference>
<dbReference type="Pfam" id="PF13410">
    <property type="entry name" value="GST_C_2"/>
    <property type="match status" value="1"/>
</dbReference>
<dbReference type="InterPro" id="IPR004045">
    <property type="entry name" value="Glutathione_S-Trfase_N"/>
</dbReference>
<evidence type="ECO:0000313" key="3">
    <source>
        <dbReference type="EMBL" id="GHD36377.1"/>
    </source>
</evidence>
<evidence type="ECO:0000313" key="4">
    <source>
        <dbReference type="Proteomes" id="UP000644693"/>
    </source>
</evidence>
<dbReference type="InterPro" id="IPR036249">
    <property type="entry name" value="Thioredoxin-like_sf"/>
</dbReference>
<dbReference type="Gene3D" id="1.20.1050.10">
    <property type="match status" value="1"/>
</dbReference>
<reference evidence="3" key="1">
    <citation type="journal article" date="2014" name="Int. J. Syst. Evol. Microbiol.">
        <title>Complete genome sequence of Corynebacterium casei LMG S-19264T (=DSM 44701T), isolated from a smear-ripened cheese.</title>
        <authorList>
            <consortium name="US DOE Joint Genome Institute (JGI-PGF)"/>
            <person name="Walter F."/>
            <person name="Albersmeier A."/>
            <person name="Kalinowski J."/>
            <person name="Ruckert C."/>
        </authorList>
    </citation>
    <scope>NUCLEOTIDE SEQUENCE</scope>
    <source>
        <strain evidence="3">KCTC 23430</strain>
    </source>
</reference>
<dbReference type="PROSITE" id="PS50405">
    <property type="entry name" value="GST_CTER"/>
    <property type="match status" value="1"/>
</dbReference>
<organism evidence="3 4">
    <name type="scientific">Parahalioglobus pacificus</name>
    <dbReference type="NCBI Taxonomy" id="930806"/>
    <lineage>
        <taxon>Bacteria</taxon>
        <taxon>Pseudomonadati</taxon>
        <taxon>Pseudomonadota</taxon>
        <taxon>Gammaproteobacteria</taxon>
        <taxon>Cellvibrionales</taxon>
        <taxon>Halieaceae</taxon>
        <taxon>Parahalioglobus</taxon>
    </lineage>
</organism>
<protein>
    <submittedName>
        <fullName evidence="3">Glutathione S-transferase</fullName>
    </submittedName>
</protein>
<dbReference type="RefSeq" id="WP_189478090.1">
    <property type="nucleotide sequence ID" value="NZ_BMYM01000002.1"/>
</dbReference>
<dbReference type="PANTHER" id="PTHR44051:SF8">
    <property type="entry name" value="GLUTATHIONE S-TRANSFERASE GSTA"/>
    <property type="match status" value="1"/>
</dbReference>
<dbReference type="EMBL" id="BMYM01000002">
    <property type="protein sequence ID" value="GHD36377.1"/>
    <property type="molecule type" value="Genomic_DNA"/>
</dbReference>
<dbReference type="SUPFAM" id="SSF47616">
    <property type="entry name" value="GST C-terminal domain-like"/>
    <property type="match status" value="1"/>
</dbReference>
<dbReference type="Pfam" id="PF13409">
    <property type="entry name" value="GST_N_2"/>
    <property type="match status" value="1"/>
</dbReference>
<comment type="caution">
    <text evidence="3">The sequence shown here is derived from an EMBL/GenBank/DDBJ whole genome shotgun (WGS) entry which is preliminary data.</text>
</comment>
<dbReference type="SFLD" id="SFLDS00019">
    <property type="entry name" value="Glutathione_Transferase_(cytos"/>
    <property type="match status" value="1"/>
</dbReference>
<dbReference type="PROSITE" id="PS50404">
    <property type="entry name" value="GST_NTER"/>
    <property type="match status" value="1"/>
</dbReference>
<dbReference type="Gene3D" id="3.40.30.10">
    <property type="entry name" value="Glutaredoxin"/>
    <property type="match status" value="1"/>
</dbReference>
<sequence>MKLYTYDPAPNPKRLGMFMAYKGIDIETVQVDMMTQEQLGEAYLEVNPLGTVPALVLDDGTTLTEVIGCCNYLESLYPEKPLMGSTDLERAQVISWDHLLFVSVFMAVAEIFRNGNPNFAGRALPGALGIEQIPALVERGQRRLEAGWRTVDKRLGEADFLAGDNFSLADIDLMILAEFAGWAAKSPVPEDCANILDWMPRAKASFEGS</sequence>
<evidence type="ECO:0000259" key="1">
    <source>
        <dbReference type="PROSITE" id="PS50404"/>
    </source>
</evidence>
<accession>A0A918XLN0</accession>
<gene>
    <name evidence="3" type="ORF">GCM10007053_24740</name>
</gene>
<dbReference type="InterPro" id="IPR040079">
    <property type="entry name" value="Glutathione_S-Trfase"/>
</dbReference>
<proteinExistence type="predicted"/>
<dbReference type="AlphaFoldDB" id="A0A918XLN0"/>
<dbReference type="SUPFAM" id="SSF52833">
    <property type="entry name" value="Thioredoxin-like"/>
    <property type="match status" value="1"/>
</dbReference>
<evidence type="ECO:0000259" key="2">
    <source>
        <dbReference type="PROSITE" id="PS50405"/>
    </source>
</evidence>
<feature type="domain" description="GST N-terminal" evidence="1">
    <location>
        <begin position="1"/>
        <end position="81"/>
    </location>
</feature>
<dbReference type="InterPro" id="IPR036282">
    <property type="entry name" value="Glutathione-S-Trfase_C_sf"/>
</dbReference>
<name>A0A918XLN0_9GAMM</name>